<organism evidence="2 3">
    <name type="scientific">Dokdonia genika</name>
    <dbReference type="NCBI Taxonomy" id="308113"/>
    <lineage>
        <taxon>Bacteria</taxon>
        <taxon>Pseudomonadati</taxon>
        <taxon>Bacteroidota</taxon>
        <taxon>Flavobacteriia</taxon>
        <taxon>Flavobacteriales</taxon>
        <taxon>Flavobacteriaceae</taxon>
        <taxon>Dokdonia</taxon>
    </lineage>
</organism>
<proteinExistence type="predicted"/>
<dbReference type="RefSeq" id="WP_375253082.1">
    <property type="nucleotide sequence ID" value="NZ_JBHSHB010000007.1"/>
</dbReference>
<dbReference type="EMBL" id="JBHSHB010000007">
    <property type="protein sequence ID" value="MFC4689479.1"/>
    <property type="molecule type" value="Genomic_DNA"/>
</dbReference>
<keyword evidence="1" id="KW-0732">Signal</keyword>
<evidence type="ECO:0000256" key="1">
    <source>
        <dbReference type="SAM" id="SignalP"/>
    </source>
</evidence>
<feature type="chain" id="PRO_5046989282" evidence="1">
    <location>
        <begin position="25"/>
        <end position="272"/>
    </location>
</feature>
<accession>A0ABV9L678</accession>
<dbReference type="Pfam" id="PF11306">
    <property type="entry name" value="DUF3108"/>
    <property type="match status" value="1"/>
</dbReference>
<reference evidence="3" key="1">
    <citation type="journal article" date="2019" name="Int. J. Syst. Evol. Microbiol.">
        <title>The Global Catalogue of Microorganisms (GCM) 10K type strain sequencing project: providing services to taxonomists for standard genome sequencing and annotation.</title>
        <authorList>
            <consortium name="The Broad Institute Genomics Platform"/>
            <consortium name="The Broad Institute Genome Sequencing Center for Infectious Disease"/>
            <person name="Wu L."/>
            <person name="Ma J."/>
        </authorList>
    </citation>
    <scope>NUCLEOTIDE SEQUENCE [LARGE SCALE GENOMIC DNA]</scope>
    <source>
        <strain evidence="3">CGMCC 4.7427</strain>
    </source>
</reference>
<sequence length="272" mass="31074">MKSKNKHIIIGTLLAVFALTTAFVQMPDPPVTKAHNDSYQAGEWLKFRVHYGLLTGGYATIDIKDEMFNGKPVHHIKGFGETTGIVGLAFGVEDYYESWVDKKTDLPYKFLRKIDEGGHTKNKVIEFDQQANKAHINDLKHNKKTTIDTEPGIQDMVSAMYYLRNNLETEGLKAGDEINLTMFFDGENYPFKMRFLERETIRTKFGKVKTLVFRPLVQSGRVFKEQESLTIWVSDDDNKIPLRIKASLSVGSLKADLDAYKGLKYPFEMVFD</sequence>
<dbReference type="Proteomes" id="UP001595878">
    <property type="component" value="Unassembled WGS sequence"/>
</dbReference>
<name>A0ABV9L678_9FLAO</name>
<protein>
    <submittedName>
        <fullName evidence="2">DUF3108 domain-containing protein</fullName>
    </submittedName>
</protein>
<gene>
    <name evidence="2" type="ORF">ACFO5T_03450</name>
</gene>
<comment type="caution">
    <text evidence="2">The sequence shown here is derived from an EMBL/GenBank/DDBJ whole genome shotgun (WGS) entry which is preliminary data.</text>
</comment>
<evidence type="ECO:0000313" key="2">
    <source>
        <dbReference type="EMBL" id="MFC4689479.1"/>
    </source>
</evidence>
<keyword evidence="3" id="KW-1185">Reference proteome</keyword>
<evidence type="ECO:0000313" key="3">
    <source>
        <dbReference type="Proteomes" id="UP001595878"/>
    </source>
</evidence>
<dbReference type="InterPro" id="IPR021457">
    <property type="entry name" value="DUF3108"/>
</dbReference>
<feature type="signal peptide" evidence="1">
    <location>
        <begin position="1"/>
        <end position="24"/>
    </location>
</feature>